<keyword evidence="1" id="KW-0808">Transferase</keyword>
<dbReference type="AlphaFoldDB" id="A0A923I1R0"/>
<dbReference type="SUPFAM" id="SSF51161">
    <property type="entry name" value="Trimeric LpxA-like enzymes"/>
    <property type="match status" value="1"/>
</dbReference>
<dbReference type="Gene3D" id="2.160.10.10">
    <property type="entry name" value="Hexapeptide repeat proteins"/>
    <property type="match status" value="1"/>
</dbReference>
<protein>
    <submittedName>
        <fullName evidence="1">Acyltransferase</fullName>
    </submittedName>
</protein>
<dbReference type="CDD" id="cd04647">
    <property type="entry name" value="LbH_MAT_like"/>
    <property type="match status" value="1"/>
</dbReference>
<proteinExistence type="predicted"/>
<reference evidence="1" key="1">
    <citation type="submission" date="2020-08" db="EMBL/GenBank/DDBJ databases">
        <title>Novel species isolated from subtropical streams in China.</title>
        <authorList>
            <person name="Lu H."/>
        </authorList>
    </citation>
    <scope>NUCLEOTIDE SEQUENCE</scope>
    <source>
        <strain evidence="1">CY7W</strain>
    </source>
</reference>
<dbReference type="GO" id="GO:0016746">
    <property type="term" value="F:acyltransferase activity"/>
    <property type="evidence" value="ECO:0007669"/>
    <property type="project" value="UniProtKB-KW"/>
</dbReference>
<gene>
    <name evidence="1" type="ORF">H8K47_05965</name>
</gene>
<comment type="caution">
    <text evidence="1">The sequence shown here is derived from an EMBL/GenBank/DDBJ whole genome shotgun (WGS) entry which is preliminary data.</text>
</comment>
<evidence type="ECO:0000313" key="2">
    <source>
        <dbReference type="Proteomes" id="UP000612361"/>
    </source>
</evidence>
<dbReference type="Proteomes" id="UP000612361">
    <property type="component" value="Unassembled WGS sequence"/>
</dbReference>
<dbReference type="InterPro" id="IPR051159">
    <property type="entry name" value="Hexapeptide_acetyltransf"/>
</dbReference>
<sequence>MIEIHPEAVVSRLADIEDSVRGSRIVLAARAVIDSFVKIKPAGGSGDLWIGERSVINSGCVLYTGNGIRIGADVAIAANCTFAPVNHAYMARDVRINQQGFLPSKGGIVIEDDVWIGANCVLLDGAVLRRGCVIAAGSVVRGEVPAYTIQGGNPLRKLGERGVQV</sequence>
<organism evidence="1 2">
    <name type="scientific">Undibacterium rugosum</name>
    <dbReference type="NCBI Taxonomy" id="2762291"/>
    <lineage>
        <taxon>Bacteria</taxon>
        <taxon>Pseudomonadati</taxon>
        <taxon>Pseudomonadota</taxon>
        <taxon>Betaproteobacteria</taxon>
        <taxon>Burkholderiales</taxon>
        <taxon>Oxalobacteraceae</taxon>
        <taxon>Undibacterium</taxon>
    </lineage>
</organism>
<dbReference type="InterPro" id="IPR001451">
    <property type="entry name" value="Hexapep"/>
</dbReference>
<keyword evidence="2" id="KW-1185">Reference proteome</keyword>
<name>A0A923I1R0_9BURK</name>
<dbReference type="RefSeq" id="WP_186880510.1">
    <property type="nucleotide sequence ID" value="NZ_JACOGG010000005.1"/>
</dbReference>
<keyword evidence="1" id="KW-0012">Acyltransferase</keyword>
<dbReference type="PANTHER" id="PTHR23416">
    <property type="entry name" value="SIALIC ACID SYNTHASE-RELATED"/>
    <property type="match status" value="1"/>
</dbReference>
<evidence type="ECO:0000313" key="1">
    <source>
        <dbReference type="EMBL" id="MBC3934902.1"/>
    </source>
</evidence>
<dbReference type="Pfam" id="PF00132">
    <property type="entry name" value="Hexapep"/>
    <property type="match status" value="1"/>
</dbReference>
<accession>A0A923I1R0</accession>
<dbReference type="InterPro" id="IPR011004">
    <property type="entry name" value="Trimer_LpxA-like_sf"/>
</dbReference>
<dbReference type="EMBL" id="JACOGG010000005">
    <property type="protein sequence ID" value="MBC3934902.1"/>
    <property type="molecule type" value="Genomic_DNA"/>
</dbReference>